<organism evidence="1 2">
    <name type="scientific">Dreissena polymorpha</name>
    <name type="common">Zebra mussel</name>
    <name type="synonym">Mytilus polymorpha</name>
    <dbReference type="NCBI Taxonomy" id="45954"/>
    <lineage>
        <taxon>Eukaryota</taxon>
        <taxon>Metazoa</taxon>
        <taxon>Spiralia</taxon>
        <taxon>Lophotrochozoa</taxon>
        <taxon>Mollusca</taxon>
        <taxon>Bivalvia</taxon>
        <taxon>Autobranchia</taxon>
        <taxon>Heteroconchia</taxon>
        <taxon>Euheterodonta</taxon>
        <taxon>Imparidentia</taxon>
        <taxon>Neoheterodontei</taxon>
        <taxon>Myida</taxon>
        <taxon>Dreissenoidea</taxon>
        <taxon>Dreissenidae</taxon>
        <taxon>Dreissena</taxon>
    </lineage>
</organism>
<proteinExistence type="predicted"/>
<reference evidence="1" key="1">
    <citation type="journal article" date="2019" name="bioRxiv">
        <title>The Genome of the Zebra Mussel, Dreissena polymorpha: A Resource for Invasive Species Research.</title>
        <authorList>
            <person name="McCartney M.A."/>
            <person name="Auch B."/>
            <person name="Kono T."/>
            <person name="Mallez S."/>
            <person name="Zhang Y."/>
            <person name="Obille A."/>
            <person name="Becker A."/>
            <person name="Abrahante J.E."/>
            <person name="Garbe J."/>
            <person name="Badalamenti J.P."/>
            <person name="Herman A."/>
            <person name="Mangelson H."/>
            <person name="Liachko I."/>
            <person name="Sullivan S."/>
            <person name="Sone E.D."/>
            <person name="Koren S."/>
            <person name="Silverstein K.A.T."/>
            <person name="Beckman K.B."/>
            <person name="Gohl D.M."/>
        </authorList>
    </citation>
    <scope>NUCLEOTIDE SEQUENCE</scope>
    <source>
        <strain evidence="1">Duluth1</strain>
        <tissue evidence="1">Whole animal</tissue>
    </source>
</reference>
<name>A0A9D4LYJ2_DREPO</name>
<protein>
    <submittedName>
        <fullName evidence="1">Uncharacterized protein</fullName>
    </submittedName>
</protein>
<evidence type="ECO:0000313" key="1">
    <source>
        <dbReference type="EMBL" id="KAH3866560.1"/>
    </source>
</evidence>
<accession>A0A9D4LYJ2</accession>
<dbReference type="Proteomes" id="UP000828390">
    <property type="component" value="Unassembled WGS sequence"/>
</dbReference>
<comment type="caution">
    <text evidence="1">The sequence shown here is derived from an EMBL/GenBank/DDBJ whole genome shotgun (WGS) entry which is preliminary data.</text>
</comment>
<gene>
    <name evidence="1" type="ORF">DPMN_029654</name>
</gene>
<sequence length="156" mass="17372">MSPLRRRLSGDGGRSWTDLRWKRSLMKSYFQMSSQVNIMSCVLYVVHAPCVILSIARACLGGLCPPNFCLDHGAPLFLVCSAPQKCLCCSNPLTFDNRQFHNVSLLEQVLCLTDILCSRLYPAGGGNNACYSDLLICGVFKCEYKSRVSCLEFLCQ</sequence>
<keyword evidence="2" id="KW-1185">Reference proteome</keyword>
<evidence type="ECO:0000313" key="2">
    <source>
        <dbReference type="Proteomes" id="UP000828390"/>
    </source>
</evidence>
<dbReference type="EMBL" id="JAIWYP010000002">
    <property type="protein sequence ID" value="KAH3866560.1"/>
    <property type="molecule type" value="Genomic_DNA"/>
</dbReference>
<dbReference type="AlphaFoldDB" id="A0A9D4LYJ2"/>
<reference evidence="1" key="2">
    <citation type="submission" date="2020-11" db="EMBL/GenBank/DDBJ databases">
        <authorList>
            <person name="McCartney M.A."/>
            <person name="Auch B."/>
            <person name="Kono T."/>
            <person name="Mallez S."/>
            <person name="Becker A."/>
            <person name="Gohl D.M."/>
            <person name="Silverstein K.A.T."/>
            <person name="Koren S."/>
            <person name="Bechman K.B."/>
            <person name="Herman A."/>
            <person name="Abrahante J.E."/>
            <person name="Garbe J."/>
        </authorList>
    </citation>
    <scope>NUCLEOTIDE SEQUENCE</scope>
    <source>
        <strain evidence="1">Duluth1</strain>
        <tissue evidence="1">Whole animal</tissue>
    </source>
</reference>